<dbReference type="InterPro" id="IPR017473">
    <property type="entry name" value="Undecaprenyl-P_gluc_Ptfrase"/>
</dbReference>
<feature type="transmembrane region" description="Helical" evidence="6">
    <location>
        <begin position="115"/>
        <end position="136"/>
    </location>
</feature>
<keyword evidence="2 8" id="KW-0808">Transferase</keyword>
<reference evidence="8" key="1">
    <citation type="submission" date="2018-06" db="EMBL/GenBank/DDBJ databases">
        <authorList>
            <person name="Zhirakovskaya E."/>
        </authorList>
    </citation>
    <scope>NUCLEOTIDE SEQUENCE</scope>
</reference>
<keyword evidence="5 6" id="KW-0472">Membrane</keyword>
<feature type="transmembrane region" description="Helical" evidence="6">
    <location>
        <begin position="49"/>
        <end position="70"/>
    </location>
</feature>
<dbReference type="Pfam" id="PF02397">
    <property type="entry name" value="Bac_transf"/>
    <property type="match status" value="1"/>
</dbReference>
<feature type="transmembrane region" description="Helical" evidence="6">
    <location>
        <begin position="20"/>
        <end position="37"/>
    </location>
</feature>
<keyword evidence="4 6" id="KW-1133">Transmembrane helix</keyword>
<evidence type="ECO:0000256" key="1">
    <source>
        <dbReference type="ARBA" id="ARBA00004141"/>
    </source>
</evidence>
<dbReference type="PANTHER" id="PTHR30576:SF21">
    <property type="entry name" value="UDP-GLUCOSE:UNDECAPRENYL-PHOSPHATE GLUCOSE-1-PHOSPHATE TRANSFERASE"/>
    <property type="match status" value="1"/>
</dbReference>
<dbReference type="GO" id="GO:0016020">
    <property type="term" value="C:membrane"/>
    <property type="evidence" value="ECO:0007669"/>
    <property type="project" value="UniProtKB-SubCell"/>
</dbReference>
<feature type="transmembrane region" description="Helical" evidence="6">
    <location>
        <begin position="286"/>
        <end position="306"/>
    </location>
</feature>
<dbReference type="InterPro" id="IPR003362">
    <property type="entry name" value="Bact_transf"/>
</dbReference>
<protein>
    <submittedName>
        <fullName evidence="8">Undecaprenyl-phosphate galactosephosphotransferase</fullName>
        <ecNumber evidence="8">2.7.8.6</ecNumber>
    </submittedName>
</protein>
<dbReference type="PANTHER" id="PTHR30576">
    <property type="entry name" value="COLANIC BIOSYNTHESIS UDP-GLUCOSE LIPID CARRIER TRANSFERASE"/>
    <property type="match status" value="1"/>
</dbReference>
<dbReference type="GO" id="GO:0089702">
    <property type="term" value="F:undecaprenyl-phosphate glucose phosphotransferase activity"/>
    <property type="evidence" value="ECO:0007669"/>
    <property type="project" value="TreeGrafter"/>
</dbReference>
<evidence type="ECO:0000256" key="2">
    <source>
        <dbReference type="ARBA" id="ARBA00022679"/>
    </source>
</evidence>
<evidence type="ECO:0000313" key="8">
    <source>
        <dbReference type="EMBL" id="VAW70386.1"/>
    </source>
</evidence>
<dbReference type="EMBL" id="UOFJ01000518">
    <property type="protein sequence ID" value="VAW70386.1"/>
    <property type="molecule type" value="Genomic_DNA"/>
</dbReference>
<evidence type="ECO:0000256" key="3">
    <source>
        <dbReference type="ARBA" id="ARBA00022692"/>
    </source>
</evidence>
<dbReference type="Gene3D" id="3.40.50.720">
    <property type="entry name" value="NAD(P)-binding Rossmann-like Domain"/>
    <property type="match status" value="1"/>
</dbReference>
<organism evidence="8">
    <name type="scientific">hydrothermal vent metagenome</name>
    <dbReference type="NCBI Taxonomy" id="652676"/>
    <lineage>
        <taxon>unclassified sequences</taxon>
        <taxon>metagenomes</taxon>
        <taxon>ecological metagenomes</taxon>
    </lineage>
</organism>
<comment type="subcellular location">
    <subcellularLocation>
        <location evidence="1">Membrane</location>
        <topology evidence="1">Multi-pass membrane protein</topology>
    </subcellularLocation>
</comment>
<keyword evidence="3 6" id="KW-0812">Transmembrane</keyword>
<dbReference type="AlphaFoldDB" id="A0A3B0YPJ3"/>
<accession>A0A3B0YPJ3</accession>
<dbReference type="NCBIfam" id="TIGR03023">
    <property type="entry name" value="WcaJ_sugtrans"/>
    <property type="match status" value="1"/>
</dbReference>
<proteinExistence type="predicted"/>
<evidence type="ECO:0000256" key="5">
    <source>
        <dbReference type="ARBA" id="ARBA00023136"/>
    </source>
</evidence>
<sequence length="471" mass="53622">MFGKSIFKSYSGFINLFSRIADPCMVILAAILAYGFRFSFDNLHLPQDYRILVVFAVFCVVLIFPVFNLYGSWRGQSLTKQARAIIIAWFSVVLLMITILFSLKVSSEYSRLWLAWWMSLGLIFLLAFRLCIYGFLQYQRKQGRNFRSVVIVGAGDLGKTLISQTADSPWSGFKIRGLFDDAAMGMEASIEGHPVVGGIDDIEPYISENQIDEVWIALPLRAEQRVKDLLYALRHQTVNIKLIPDIFGFSLLNHSMTEIVGLPAVNLSDTPMGGNNQLVKAMEDRLLALLIIILISPLLLLISIGIKLTSLGPVLFKQKRHGWDGKIINVYKFRSMKLHSEKKGQLTQASKGDARITRIGAFLRATSLDELPQFYNVLQGHMSVVGPRPHAVEHNELYKDQVNQYMLRHMVKPGITGWAQVNGLRGETDTLDKMKKRVEFDLFYIENWSLWFDLRIIFMTLYKGFIHKNAV</sequence>
<dbReference type="InterPro" id="IPR017475">
    <property type="entry name" value="EPS_sugar_tfrase"/>
</dbReference>
<gene>
    <name evidence="8" type="ORF">MNBD_GAMMA10-3123</name>
</gene>
<dbReference type="Pfam" id="PF13727">
    <property type="entry name" value="CoA_binding_3"/>
    <property type="match status" value="1"/>
</dbReference>
<evidence type="ECO:0000256" key="6">
    <source>
        <dbReference type="SAM" id="Phobius"/>
    </source>
</evidence>
<feature type="transmembrane region" description="Helical" evidence="6">
    <location>
        <begin position="82"/>
        <end position="103"/>
    </location>
</feature>
<dbReference type="NCBIfam" id="TIGR03025">
    <property type="entry name" value="EPS_sugtrans"/>
    <property type="match status" value="1"/>
</dbReference>
<evidence type="ECO:0000259" key="7">
    <source>
        <dbReference type="Pfam" id="PF02397"/>
    </source>
</evidence>
<feature type="domain" description="Bacterial sugar transferase" evidence="7">
    <location>
        <begin position="280"/>
        <end position="463"/>
    </location>
</feature>
<name>A0A3B0YPJ3_9ZZZZ</name>
<dbReference type="GO" id="GO:0009242">
    <property type="term" value="P:colanic acid biosynthetic process"/>
    <property type="evidence" value="ECO:0007669"/>
    <property type="project" value="TreeGrafter"/>
</dbReference>
<dbReference type="EC" id="2.7.8.6" evidence="8"/>
<dbReference type="SUPFAM" id="SSF51735">
    <property type="entry name" value="NAD(P)-binding Rossmann-fold domains"/>
    <property type="match status" value="1"/>
</dbReference>
<evidence type="ECO:0000256" key="4">
    <source>
        <dbReference type="ARBA" id="ARBA00022989"/>
    </source>
</evidence>
<dbReference type="InterPro" id="IPR036291">
    <property type="entry name" value="NAD(P)-bd_dom_sf"/>
</dbReference>
<dbReference type="GO" id="GO:0047360">
    <property type="term" value="F:undecaprenyl-phosphate galactose phosphotransferase activity"/>
    <property type="evidence" value="ECO:0007669"/>
    <property type="project" value="UniProtKB-EC"/>
</dbReference>